<feature type="non-terminal residue" evidence="3">
    <location>
        <position position="269"/>
    </location>
</feature>
<dbReference type="PANTHER" id="PTHR33678:SF2">
    <property type="match status" value="1"/>
</dbReference>
<dbReference type="Pfam" id="PF03050">
    <property type="entry name" value="DDE_Tnp_IS66"/>
    <property type="match status" value="1"/>
</dbReference>
<comment type="caution">
    <text evidence="3">The sequence shown here is derived from an EMBL/GenBank/DDBJ whole genome shotgun (WGS) entry which is preliminary data.</text>
</comment>
<name>F7NPI4_9FIRM</name>
<gene>
    <name evidence="3" type="ORF">ALO_20147</name>
</gene>
<dbReference type="InterPro" id="IPR052344">
    <property type="entry name" value="Transposase-related"/>
</dbReference>
<reference evidence="3 4" key="1">
    <citation type="journal article" date="2011" name="EMBO J.">
        <title>Structural diversity of bacterial flagellar motors.</title>
        <authorList>
            <person name="Chen S."/>
            <person name="Beeby M."/>
            <person name="Murphy G.E."/>
            <person name="Leadbetter J.R."/>
            <person name="Hendrixson D.R."/>
            <person name="Briegel A."/>
            <person name="Li Z."/>
            <person name="Shi J."/>
            <person name="Tocheva E.I."/>
            <person name="Muller A."/>
            <person name="Dobro M.J."/>
            <person name="Jensen G.J."/>
        </authorList>
    </citation>
    <scope>NUCLEOTIDE SEQUENCE [LARGE SCALE GENOMIC DNA]</scope>
    <source>
        <strain evidence="3 4">DSM 6540</strain>
    </source>
</reference>
<evidence type="ECO:0000313" key="4">
    <source>
        <dbReference type="Proteomes" id="UP000003240"/>
    </source>
</evidence>
<dbReference type="PANTHER" id="PTHR33678">
    <property type="entry name" value="BLL1576 PROTEIN"/>
    <property type="match status" value="1"/>
</dbReference>
<protein>
    <submittedName>
        <fullName evidence="3">Uncharacterized protein</fullName>
    </submittedName>
</protein>
<dbReference type="Proteomes" id="UP000003240">
    <property type="component" value="Unassembled WGS sequence"/>
</dbReference>
<sequence length="269" mass="30958">MHVMGKQIRRELKLIPAQAVIVEHVQYVYACRNCETNATSVPIIQAPVDKPVIPGSFASPEAVPHIMTQKFVSGLPLYRQEQEWNRLGIELSRQTMSNWLIRCAIDWLEPLYEQLHQSLCAQRYLHADETVLQVLHEPGKPAQSKSYMWLYRTGGNTQMPIVLFDYQPDRKAKRPTEFLQGFSGYLHTDGYAGYHSLPETMVRVGCWAHARRKFDEALKALPEKDRQGSGADRGKRYCDQLFAIERQLADCTAPERYEKRQELAKPVLD</sequence>
<dbReference type="InterPro" id="IPR024474">
    <property type="entry name" value="Znf_dom_IS66"/>
</dbReference>
<proteinExistence type="predicted"/>
<accession>F7NPI4</accession>
<dbReference type="Pfam" id="PF13005">
    <property type="entry name" value="zf-IS66"/>
    <property type="match status" value="1"/>
</dbReference>
<dbReference type="InterPro" id="IPR004291">
    <property type="entry name" value="Transposase_IS66_central"/>
</dbReference>
<evidence type="ECO:0000259" key="1">
    <source>
        <dbReference type="Pfam" id="PF03050"/>
    </source>
</evidence>
<keyword evidence="4" id="KW-1185">Reference proteome</keyword>
<feature type="domain" description="Transposase IS66 central" evidence="1">
    <location>
        <begin position="56"/>
        <end position="269"/>
    </location>
</feature>
<organism evidence="3 4">
    <name type="scientific">Acetonema longum DSM 6540</name>
    <dbReference type="NCBI Taxonomy" id="1009370"/>
    <lineage>
        <taxon>Bacteria</taxon>
        <taxon>Bacillati</taxon>
        <taxon>Bacillota</taxon>
        <taxon>Negativicutes</taxon>
        <taxon>Acetonemataceae</taxon>
        <taxon>Acetonema</taxon>
    </lineage>
</organism>
<dbReference type="NCBIfam" id="NF033517">
    <property type="entry name" value="transpos_IS66"/>
    <property type="match status" value="1"/>
</dbReference>
<evidence type="ECO:0000259" key="2">
    <source>
        <dbReference type="Pfam" id="PF13005"/>
    </source>
</evidence>
<evidence type="ECO:0000313" key="3">
    <source>
        <dbReference type="EMBL" id="EGO62048.1"/>
    </source>
</evidence>
<dbReference type="eggNOG" id="COG3316">
    <property type="taxonomic scope" value="Bacteria"/>
</dbReference>
<dbReference type="EMBL" id="AFGF01000245">
    <property type="protein sequence ID" value="EGO62048.1"/>
    <property type="molecule type" value="Genomic_DNA"/>
</dbReference>
<feature type="domain" description="Transposase IS66 zinc-finger binding" evidence="2">
    <location>
        <begin position="1"/>
        <end position="35"/>
    </location>
</feature>
<dbReference type="STRING" id="1009370.ALO_20147"/>
<dbReference type="AlphaFoldDB" id="F7NPI4"/>